<dbReference type="SMART" id="SM00217">
    <property type="entry name" value="WAP"/>
    <property type="match status" value="1"/>
</dbReference>
<dbReference type="Proteomes" id="UP000264820">
    <property type="component" value="Unplaced"/>
</dbReference>
<dbReference type="Pfam" id="PF00095">
    <property type="entry name" value="WAP"/>
    <property type="match status" value="1"/>
</dbReference>
<dbReference type="GO" id="GO:0005576">
    <property type="term" value="C:extracellular region"/>
    <property type="evidence" value="ECO:0007669"/>
    <property type="project" value="InterPro"/>
</dbReference>
<evidence type="ECO:0000313" key="3">
    <source>
        <dbReference type="Ensembl" id="ENSHCOP00000027805.1"/>
    </source>
</evidence>
<keyword evidence="1" id="KW-0732">Signal</keyword>
<reference evidence="3" key="2">
    <citation type="submission" date="2025-09" db="UniProtKB">
        <authorList>
            <consortium name="Ensembl"/>
        </authorList>
    </citation>
    <scope>IDENTIFICATION</scope>
</reference>
<protein>
    <recommendedName>
        <fullName evidence="2">WAP domain-containing protein</fullName>
    </recommendedName>
</protein>
<evidence type="ECO:0000259" key="2">
    <source>
        <dbReference type="PROSITE" id="PS51390"/>
    </source>
</evidence>
<dbReference type="InterPro" id="IPR036645">
    <property type="entry name" value="Elafin-like_sf"/>
</dbReference>
<accession>A0A3Q2ZA39</accession>
<evidence type="ECO:0000313" key="4">
    <source>
        <dbReference type="Proteomes" id="UP000264820"/>
    </source>
</evidence>
<dbReference type="AlphaFoldDB" id="A0A3Q2ZA39"/>
<feature type="signal peptide" evidence="1">
    <location>
        <begin position="1"/>
        <end position="24"/>
    </location>
</feature>
<reference evidence="3" key="1">
    <citation type="submission" date="2025-08" db="UniProtKB">
        <authorList>
            <consortium name="Ensembl"/>
        </authorList>
    </citation>
    <scope>IDENTIFICATION</scope>
</reference>
<sequence length="70" mass="7435">MDKYAVCALVFALGAFVQFHPVFTQDSPKTVPNCPLPQGTCASNCFHDGQCPGDQKCCQAACGHTCSQPL</sequence>
<name>A0A3Q2ZA39_HIPCM</name>
<feature type="domain" description="WAP" evidence="2">
    <location>
        <begin position="28"/>
        <end position="70"/>
    </location>
</feature>
<dbReference type="InterPro" id="IPR008197">
    <property type="entry name" value="WAP_dom"/>
</dbReference>
<dbReference type="Ensembl" id="ENSHCOT00000024314.1">
    <property type="protein sequence ID" value="ENSHCOP00000027805.1"/>
    <property type="gene ID" value="ENSHCOG00000019915.1"/>
</dbReference>
<keyword evidence="4" id="KW-1185">Reference proteome</keyword>
<organism evidence="3 4">
    <name type="scientific">Hippocampus comes</name>
    <name type="common">Tiger tail seahorse</name>
    <dbReference type="NCBI Taxonomy" id="109280"/>
    <lineage>
        <taxon>Eukaryota</taxon>
        <taxon>Metazoa</taxon>
        <taxon>Chordata</taxon>
        <taxon>Craniata</taxon>
        <taxon>Vertebrata</taxon>
        <taxon>Euteleostomi</taxon>
        <taxon>Actinopterygii</taxon>
        <taxon>Neopterygii</taxon>
        <taxon>Teleostei</taxon>
        <taxon>Neoteleostei</taxon>
        <taxon>Acanthomorphata</taxon>
        <taxon>Syngnathiaria</taxon>
        <taxon>Syngnathiformes</taxon>
        <taxon>Syngnathoidei</taxon>
        <taxon>Syngnathidae</taxon>
        <taxon>Hippocampus</taxon>
    </lineage>
</organism>
<dbReference type="PROSITE" id="PS51390">
    <property type="entry name" value="WAP"/>
    <property type="match status" value="1"/>
</dbReference>
<dbReference type="Gene3D" id="4.10.75.10">
    <property type="entry name" value="Elafin-like"/>
    <property type="match status" value="1"/>
</dbReference>
<proteinExistence type="predicted"/>
<dbReference type="SUPFAM" id="SSF57256">
    <property type="entry name" value="Elafin-like"/>
    <property type="match status" value="1"/>
</dbReference>
<dbReference type="GO" id="GO:0030414">
    <property type="term" value="F:peptidase inhibitor activity"/>
    <property type="evidence" value="ECO:0007669"/>
    <property type="project" value="InterPro"/>
</dbReference>
<evidence type="ECO:0000256" key="1">
    <source>
        <dbReference type="SAM" id="SignalP"/>
    </source>
</evidence>
<feature type="chain" id="PRO_5018735502" description="WAP domain-containing protein" evidence="1">
    <location>
        <begin position="25"/>
        <end position="70"/>
    </location>
</feature>